<accession>A0ABU3F221</accession>
<name>A0ABU3F221_9ENTE</name>
<reference evidence="3 4" key="1">
    <citation type="submission" date="2023-03" db="EMBL/GenBank/DDBJ databases">
        <authorList>
            <person name="Shen W."/>
            <person name="Cai J."/>
        </authorList>
    </citation>
    <scope>NUCLEOTIDE SEQUENCE [LARGE SCALE GENOMIC DNA]</scope>
    <source>
        <strain evidence="3 4">D6-4</strain>
    </source>
</reference>
<feature type="region of interest" description="Disordered" evidence="1">
    <location>
        <begin position="38"/>
        <end position="58"/>
    </location>
</feature>
<dbReference type="RefSeq" id="WP_137663753.1">
    <property type="nucleotide sequence ID" value="NZ_BJED01000006.1"/>
</dbReference>
<proteinExistence type="predicted"/>
<evidence type="ECO:0008006" key="5">
    <source>
        <dbReference type="Google" id="ProtNLM"/>
    </source>
</evidence>
<evidence type="ECO:0000313" key="4">
    <source>
        <dbReference type="Proteomes" id="UP001252875"/>
    </source>
</evidence>
<evidence type="ECO:0000256" key="1">
    <source>
        <dbReference type="SAM" id="MobiDB-lite"/>
    </source>
</evidence>
<feature type="signal peptide" evidence="2">
    <location>
        <begin position="1"/>
        <end position="23"/>
    </location>
</feature>
<evidence type="ECO:0000313" key="3">
    <source>
        <dbReference type="EMBL" id="MDT2600558.1"/>
    </source>
</evidence>
<keyword evidence="4" id="KW-1185">Reference proteome</keyword>
<gene>
    <name evidence="3" type="ORF">P7D85_12290</name>
</gene>
<feature type="chain" id="PRO_5047336956" description="WxL domain-containing protein" evidence="2">
    <location>
        <begin position="24"/>
        <end position="206"/>
    </location>
</feature>
<comment type="caution">
    <text evidence="3">The sequence shown here is derived from an EMBL/GenBank/DDBJ whole genome shotgun (WGS) entry which is preliminary data.</text>
</comment>
<dbReference type="Proteomes" id="UP001252875">
    <property type="component" value="Unassembled WGS sequence"/>
</dbReference>
<organism evidence="3 4">
    <name type="scientific">Enterococcus hulanensis</name>
    <dbReference type="NCBI Taxonomy" id="2559929"/>
    <lineage>
        <taxon>Bacteria</taxon>
        <taxon>Bacillati</taxon>
        <taxon>Bacillota</taxon>
        <taxon>Bacilli</taxon>
        <taxon>Lactobacillales</taxon>
        <taxon>Enterococcaceae</taxon>
        <taxon>Enterococcus</taxon>
    </lineage>
</organism>
<sequence length="206" mass="21825">MKKILSGLLIIGFLGGGAASIHAAEENVNGTNSASITVNGSLGQDNEDENAPNIDEGSDDWINVTLDTANIFYTTKDSQHKTITSPDYTITNNSGRAVKISAEDFTVTSGNLDNVDALKISGADYSAAEKSVDLKTFAEGEFLTLANNQGKMNVDTDAQSTHANTTTYKYSGTTKDEYYKGKAEQTAHTLTLAFEALGKDGNPVAP</sequence>
<evidence type="ECO:0000256" key="2">
    <source>
        <dbReference type="SAM" id="SignalP"/>
    </source>
</evidence>
<protein>
    <recommendedName>
        <fullName evidence="5">WxL domain-containing protein</fullName>
    </recommendedName>
</protein>
<keyword evidence="2" id="KW-0732">Signal</keyword>
<dbReference type="EMBL" id="JARPYI010000006">
    <property type="protein sequence ID" value="MDT2600558.1"/>
    <property type="molecule type" value="Genomic_DNA"/>
</dbReference>